<accession>A0A7I9XFF5</accession>
<reference evidence="2 3" key="1">
    <citation type="journal article" date="2019" name="Emerg. Microbes Infect.">
        <title>Comprehensive subspecies identification of 175 nontuberculous mycobacteria species based on 7547 genomic profiles.</title>
        <authorList>
            <person name="Matsumoto Y."/>
            <person name="Kinjo T."/>
            <person name="Motooka D."/>
            <person name="Nabeya D."/>
            <person name="Jung N."/>
            <person name="Uechi K."/>
            <person name="Horii T."/>
            <person name="Iida T."/>
            <person name="Fujita J."/>
            <person name="Nakamura S."/>
        </authorList>
    </citation>
    <scope>NUCLEOTIDE SEQUENCE [LARGE SCALE GENOMIC DNA]</scope>
    <source>
        <strain evidence="2 3">JCM 16017</strain>
    </source>
</reference>
<protein>
    <submittedName>
        <fullName evidence="2">Uncharacterized protein</fullName>
    </submittedName>
</protein>
<comment type="caution">
    <text evidence="2">The sequence shown here is derived from an EMBL/GenBank/DDBJ whole genome shotgun (WGS) entry which is preliminary data.</text>
</comment>
<feature type="region of interest" description="Disordered" evidence="1">
    <location>
        <begin position="48"/>
        <end position="75"/>
    </location>
</feature>
<name>A0A7I9XFF5_9MYCO</name>
<dbReference type="AlphaFoldDB" id="A0A7I9XFF5"/>
<dbReference type="Proteomes" id="UP000465263">
    <property type="component" value="Unassembled WGS sequence"/>
</dbReference>
<organism evidence="2 3">
    <name type="scientific">Mycolicibacter senuensis</name>
    <dbReference type="NCBI Taxonomy" id="386913"/>
    <lineage>
        <taxon>Bacteria</taxon>
        <taxon>Bacillati</taxon>
        <taxon>Actinomycetota</taxon>
        <taxon>Actinomycetes</taxon>
        <taxon>Mycobacteriales</taxon>
        <taxon>Mycobacteriaceae</taxon>
        <taxon>Mycolicibacter</taxon>
    </lineage>
</organism>
<evidence type="ECO:0000313" key="2">
    <source>
        <dbReference type="EMBL" id="GFG68488.1"/>
    </source>
</evidence>
<evidence type="ECO:0000313" key="3">
    <source>
        <dbReference type="Proteomes" id="UP000465263"/>
    </source>
</evidence>
<proteinExistence type="predicted"/>
<keyword evidence="3" id="KW-1185">Reference proteome</keyword>
<gene>
    <name evidence="2" type="ORF">MSEN_02080</name>
</gene>
<evidence type="ECO:0000256" key="1">
    <source>
        <dbReference type="SAM" id="MobiDB-lite"/>
    </source>
</evidence>
<dbReference type="EMBL" id="BLKV01000001">
    <property type="protein sequence ID" value="GFG68488.1"/>
    <property type="molecule type" value="Genomic_DNA"/>
</dbReference>
<sequence length="123" mass="13658">MQVRAADVGGRHLDDGIGRFLDHRVGHGVDLDLAFALPCHCPHSDRLRRLSPTSVSGEHRRATRAHRSTNTLGTDVERMFDDGRYGYAAGIQDPSLAEGATMFVHNKEFSHLENADERAKPVR</sequence>